<dbReference type="InterPro" id="IPR008567">
    <property type="entry name" value="BKACE"/>
</dbReference>
<organism evidence="5 6">
    <name type="scientific">Actinoalloteichus caeruleus DSM 43889</name>
    <dbReference type="NCBI Taxonomy" id="1120930"/>
    <lineage>
        <taxon>Bacteria</taxon>
        <taxon>Bacillati</taxon>
        <taxon>Actinomycetota</taxon>
        <taxon>Actinomycetes</taxon>
        <taxon>Pseudonocardiales</taxon>
        <taxon>Pseudonocardiaceae</taxon>
        <taxon>Actinoalloteichus</taxon>
        <taxon>Actinoalloteichus cyanogriseus</taxon>
    </lineage>
</organism>
<reference evidence="5 6" key="2">
    <citation type="submission" date="2022-06" db="EMBL/GenBank/DDBJ databases">
        <title>Genomic Encyclopedia of Type Strains, Phase I: the one thousand microbial genomes (KMG-I) project.</title>
        <authorList>
            <person name="Kyrpides N."/>
        </authorList>
    </citation>
    <scope>NUCLEOTIDE SEQUENCE [LARGE SCALE GENOMIC DNA]</scope>
    <source>
        <strain evidence="5 6">DSM 43889</strain>
    </source>
</reference>
<evidence type="ECO:0000256" key="4">
    <source>
        <dbReference type="ARBA" id="ARBA00022833"/>
    </source>
</evidence>
<sequence length="301" mass="31475">MGGFSIAFRRLCQDSGMASPTARPPEPGTIITVAPTGSVHRPAEVPNLPVSLDELVATARDCERVGASRAHVHVRAPGGEPSLDLGRLIDTVSALRAETALVVQLATAAVGAVGEDERLRVLEAMPDMASCPLGSVNVGDDVLVNRWPFVVECHRRMRDREIVPEYEAYDLGHLAALRRLLAEHGPPVGRVHVNLVMGLPGGMPGDADTVVAAARLLPPGASLSVMGLGRVGLPVMLAALAVGGHLRVGMQGTLSYAAGERVRNNAQLVARAAGLARIAQRPPLSPTAAREFLGVRAVDGD</sequence>
<dbReference type="InterPro" id="IPR013785">
    <property type="entry name" value="Aldolase_TIM"/>
</dbReference>
<accession>A0ABT1JL19</accession>
<dbReference type="EMBL" id="AUBJ02000001">
    <property type="protein sequence ID" value="MCP2333204.1"/>
    <property type="molecule type" value="Genomic_DNA"/>
</dbReference>
<dbReference type="Pfam" id="PF05853">
    <property type="entry name" value="BKACE"/>
    <property type="match status" value="1"/>
</dbReference>
<gene>
    <name evidence="5" type="ORF">G443_003474</name>
</gene>
<keyword evidence="2" id="KW-0808">Transferase</keyword>
<reference evidence="5 6" key="1">
    <citation type="submission" date="2013-07" db="EMBL/GenBank/DDBJ databases">
        <authorList>
            <consortium name="DOE Joint Genome Institute"/>
            <person name="Reeve W."/>
            <person name="Huntemann M."/>
            <person name="Han J."/>
            <person name="Chen A."/>
            <person name="Kyrpides N."/>
            <person name="Mavromatis K."/>
            <person name="Markowitz V."/>
            <person name="Palaniappan K."/>
            <person name="Ivanova N."/>
            <person name="Schaumberg A."/>
            <person name="Pati A."/>
            <person name="Liolios K."/>
            <person name="Nordberg H.P."/>
            <person name="Cantor M.N."/>
            <person name="Hua S.X."/>
            <person name="Woyke T."/>
        </authorList>
    </citation>
    <scope>NUCLEOTIDE SEQUENCE [LARGE SCALE GENOMIC DNA]</scope>
    <source>
        <strain evidence="5 6">DSM 43889</strain>
    </source>
</reference>
<evidence type="ECO:0000313" key="6">
    <source>
        <dbReference type="Proteomes" id="UP000791080"/>
    </source>
</evidence>
<evidence type="ECO:0000256" key="1">
    <source>
        <dbReference type="ARBA" id="ARBA00001947"/>
    </source>
</evidence>
<keyword evidence="3" id="KW-0479">Metal-binding</keyword>
<evidence type="ECO:0000256" key="2">
    <source>
        <dbReference type="ARBA" id="ARBA00022679"/>
    </source>
</evidence>
<keyword evidence="4" id="KW-0862">Zinc</keyword>
<name>A0ABT1JL19_ACTCY</name>
<evidence type="ECO:0000256" key="3">
    <source>
        <dbReference type="ARBA" id="ARBA00022723"/>
    </source>
</evidence>
<dbReference type="Gene3D" id="3.20.20.70">
    <property type="entry name" value="Aldolase class I"/>
    <property type="match status" value="1"/>
</dbReference>
<comment type="caution">
    <text evidence="5">The sequence shown here is derived from an EMBL/GenBank/DDBJ whole genome shotgun (WGS) entry which is preliminary data.</text>
</comment>
<keyword evidence="6" id="KW-1185">Reference proteome</keyword>
<dbReference type="Proteomes" id="UP000791080">
    <property type="component" value="Unassembled WGS sequence"/>
</dbReference>
<evidence type="ECO:0000313" key="5">
    <source>
        <dbReference type="EMBL" id="MCP2333204.1"/>
    </source>
</evidence>
<proteinExistence type="predicted"/>
<protein>
    <submittedName>
        <fullName evidence="5">Uncharacterized conserved protein, DUF849 family</fullName>
    </submittedName>
</protein>
<dbReference type="PANTHER" id="PTHR37418">
    <property type="entry name" value="3-KETO-5-AMINOHEXANOATE CLEAVAGE ENZYME-RELATED"/>
    <property type="match status" value="1"/>
</dbReference>
<dbReference type="PANTHER" id="PTHR37418:SF2">
    <property type="entry name" value="3-KETO-5-AMINOHEXANOATE CLEAVAGE ENZYME"/>
    <property type="match status" value="1"/>
</dbReference>
<comment type="cofactor">
    <cofactor evidence="1">
        <name>Zn(2+)</name>
        <dbReference type="ChEBI" id="CHEBI:29105"/>
    </cofactor>
</comment>